<protein>
    <submittedName>
        <fullName evidence="2">Glycosyltransferase involved in cell wall biosynthesis</fullName>
    </submittedName>
</protein>
<dbReference type="RefSeq" id="WP_183305327.1">
    <property type="nucleotide sequence ID" value="NZ_JACIEP010000001.1"/>
</dbReference>
<evidence type="ECO:0000313" key="2">
    <source>
        <dbReference type="EMBL" id="MBB4034385.1"/>
    </source>
</evidence>
<gene>
    <name evidence="2" type="ORF">GGR21_000270</name>
</gene>
<dbReference type="GO" id="GO:0016757">
    <property type="term" value="F:glycosyltransferase activity"/>
    <property type="evidence" value="ECO:0007669"/>
    <property type="project" value="InterPro"/>
</dbReference>
<dbReference type="SUPFAM" id="SSF53756">
    <property type="entry name" value="UDP-Glycosyltransferase/glycogen phosphorylase"/>
    <property type="match status" value="1"/>
</dbReference>
<reference evidence="2 3" key="1">
    <citation type="submission" date="2020-08" db="EMBL/GenBank/DDBJ databases">
        <title>Genomic Encyclopedia of Type Strains, Phase IV (KMG-IV): sequencing the most valuable type-strain genomes for metagenomic binning, comparative biology and taxonomic classification.</title>
        <authorList>
            <person name="Goeker M."/>
        </authorList>
    </citation>
    <scope>NUCLEOTIDE SEQUENCE [LARGE SCALE GENOMIC DNA]</scope>
    <source>
        <strain evidence="2 3">DSM 104969</strain>
    </source>
</reference>
<dbReference type="AlphaFoldDB" id="A0A840CN10"/>
<accession>A0A840CN10</accession>
<evidence type="ECO:0000259" key="1">
    <source>
        <dbReference type="Pfam" id="PF00534"/>
    </source>
</evidence>
<keyword evidence="2" id="KW-0808">Transferase</keyword>
<name>A0A840CN10_9BACT</name>
<dbReference type="Pfam" id="PF00534">
    <property type="entry name" value="Glycos_transf_1"/>
    <property type="match status" value="1"/>
</dbReference>
<feature type="domain" description="Glycosyl transferase family 1" evidence="1">
    <location>
        <begin position="171"/>
        <end position="335"/>
    </location>
</feature>
<dbReference type="InterPro" id="IPR001296">
    <property type="entry name" value="Glyco_trans_1"/>
</dbReference>
<dbReference type="Proteomes" id="UP000555103">
    <property type="component" value="Unassembled WGS sequence"/>
</dbReference>
<dbReference type="EMBL" id="JACIEP010000001">
    <property type="protein sequence ID" value="MBB4034385.1"/>
    <property type="molecule type" value="Genomic_DNA"/>
</dbReference>
<dbReference type="PANTHER" id="PTHR12526">
    <property type="entry name" value="GLYCOSYLTRANSFERASE"/>
    <property type="match status" value="1"/>
</dbReference>
<dbReference type="Gene3D" id="3.40.50.2000">
    <property type="entry name" value="Glycogen Phosphorylase B"/>
    <property type="match status" value="1"/>
</dbReference>
<organism evidence="2 3">
    <name type="scientific">Dysgonomonas hofstadii</name>
    <dbReference type="NCBI Taxonomy" id="637886"/>
    <lineage>
        <taxon>Bacteria</taxon>
        <taxon>Pseudomonadati</taxon>
        <taxon>Bacteroidota</taxon>
        <taxon>Bacteroidia</taxon>
        <taxon>Bacteroidales</taxon>
        <taxon>Dysgonomonadaceae</taxon>
        <taxon>Dysgonomonas</taxon>
    </lineage>
</organism>
<evidence type="ECO:0000313" key="3">
    <source>
        <dbReference type="Proteomes" id="UP000555103"/>
    </source>
</evidence>
<dbReference type="PANTHER" id="PTHR12526:SF630">
    <property type="entry name" value="GLYCOSYLTRANSFERASE"/>
    <property type="match status" value="1"/>
</dbReference>
<sequence>MMEKRSQLKILYINNYACDISYYKEIKNFDFGANHYWGVYEMLQRGNHVEFLPSDKAPAMKGKKNFIKKLILSLKRKIYRKRVLNKYRDFDIIYSAMTGSMQMNYYSRLKEKGKMKAKLIAVLHHPVNTLKYPSAYHKILFLSKGVETGFTYPHKEYLFWGPDLSYYDYWINKLQKNREMKDIIFISNGKSHRNHDEFLYVADKLQVKAIVTCDNTTLPEKKYLNNKNFNILYPNNSKRAITSNENIELVLSADVMVIPVRTDNIHLCGLTSFVDAIALGKPVIMSDNTFIDIDIEKEGFGFIYKAGDVLDLEAKMNVFLENKFLALEMGKRAREFAQKMNFKDVWAKRLLEIIEE</sequence>
<comment type="caution">
    <text evidence="2">The sequence shown here is derived from an EMBL/GenBank/DDBJ whole genome shotgun (WGS) entry which is preliminary data.</text>
</comment>
<keyword evidence="3" id="KW-1185">Reference proteome</keyword>
<proteinExistence type="predicted"/>